<dbReference type="Proteomes" id="UP000324595">
    <property type="component" value="Unassembled WGS sequence"/>
</dbReference>
<dbReference type="EMBL" id="VNHY01000003">
    <property type="protein sequence ID" value="TYP92522.1"/>
    <property type="molecule type" value="Genomic_DNA"/>
</dbReference>
<reference evidence="1 2" key="1">
    <citation type="submission" date="2019-07" db="EMBL/GenBank/DDBJ databases">
        <title>Genomic Encyclopedia of Archaeal and Bacterial Type Strains, Phase II (KMG-II): from individual species to whole genera.</title>
        <authorList>
            <person name="Goeker M."/>
        </authorList>
    </citation>
    <scope>NUCLEOTIDE SEQUENCE [LARGE SCALE GENOMIC DNA]</scope>
    <source>
        <strain evidence="1 2">DSM 21935</strain>
    </source>
</reference>
<accession>A0A5D3YG46</accession>
<dbReference type="AlphaFoldDB" id="A0A5D3YG46"/>
<evidence type="ECO:0000313" key="1">
    <source>
        <dbReference type="EMBL" id="TYP92522.1"/>
    </source>
</evidence>
<organism evidence="1 2">
    <name type="scientific">Fodinibius salinus</name>
    <dbReference type="NCBI Taxonomy" id="860790"/>
    <lineage>
        <taxon>Bacteria</taxon>
        <taxon>Pseudomonadati</taxon>
        <taxon>Balneolota</taxon>
        <taxon>Balneolia</taxon>
        <taxon>Balneolales</taxon>
        <taxon>Balneolaceae</taxon>
        <taxon>Fodinibius</taxon>
    </lineage>
</organism>
<dbReference type="OrthoDB" id="1525102at2"/>
<evidence type="ECO:0000313" key="2">
    <source>
        <dbReference type="Proteomes" id="UP000324595"/>
    </source>
</evidence>
<proteinExistence type="predicted"/>
<protein>
    <recommendedName>
        <fullName evidence="3">Zinc-finger</fullName>
    </recommendedName>
</protein>
<keyword evidence="2" id="KW-1185">Reference proteome</keyword>
<evidence type="ECO:0008006" key="3">
    <source>
        <dbReference type="Google" id="ProtNLM"/>
    </source>
</evidence>
<sequence>MKLTTNITKKILGAVAATADEEIACGKCYEQVEKFVELKLSGKSPEEAMPLVEEHLQRCEECREEYEVLLNALQELE</sequence>
<comment type="caution">
    <text evidence="1">The sequence shown here is derived from an EMBL/GenBank/DDBJ whole genome shotgun (WGS) entry which is preliminary data.</text>
</comment>
<gene>
    <name evidence="1" type="ORF">LX73_1882</name>
</gene>
<name>A0A5D3YG46_9BACT</name>
<dbReference type="RefSeq" id="WP_148899223.1">
    <property type="nucleotide sequence ID" value="NZ_VNHY01000003.1"/>
</dbReference>